<evidence type="ECO:0000313" key="7">
    <source>
        <dbReference type="Proteomes" id="UP000235347"/>
    </source>
</evidence>
<evidence type="ECO:0000259" key="5">
    <source>
        <dbReference type="PROSITE" id="PS50931"/>
    </source>
</evidence>
<name>A0A2N7W667_9BURK</name>
<reference evidence="6 7" key="1">
    <citation type="submission" date="2018-01" db="EMBL/GenBank/DDBJ databases">
        <title>Whole genome analyses suggest that Burkholderia sensu lato contains two further novel genera in the rhizoxinica-symbiotica group Mycetohabitans gen. nov., and Trinickia gen. nov.: implications for the evolution of diazotrophy and nodulation in the Burkholderiaceae.</title>
        <authorList>
            <person name="Estrada-de los Santos P."/>
            <person name="Palmer M."/>
            <person name="Chavez-Ramirez B."/>
            <person name="Beukes C."/>
            <person name="Steenkamp E.T."/>
            <person name="Hirsch A.M."/>
            <person name="Manyaka P."/>
            <person name="Maluk M."/>
            <person name="Lafos M."/>
            <person name="Crook M."/>
            <person name="Gross E."/>
            <person name="Simon M.F."/>
            <person name="Bueno dos Reis Junior F."/>
            <person name="Poole P.S."/>
            <person name="Venter S.N."/>
            <person name="James E.K."/>
        </authorList>
    </citation>
    <scope>NUCLEOTIDE SEQUENCE [LARGE SCALE GENOMIC DNA]</scope>
    <source>
        <strain evidence="6 7">GP25-8</strain>
    </source>
</reference>
<dbReference type="InterPro" id="IPR036388">
    <property type="entry name" value="WH-like_DNA-bd_sf"/>
</dbReference>
<protein>
    <submittedName>
        <fullName evidence="6">LysR family transcriptional regulator</fullName>
    </submittedName>
</protein>
<dbReference type="Gene3D" id="3.40.190.290">
    <property type="match status" value="1"/>
</dbReference>
<comment type="similarity">
    <text evidence="1">Belongs to the LysR transcriptional regulatory family.</text>
</comment>
<dbReference type="SUPFAM" id="SSF53850">
    <property type="entry name" value="Periplasmic binding protein-like II"/>
    <property type="match status" value="1"/>
</dbReference>
<evidence type="ECO:0000256" key="2">
    <source>
        <dbReference type="ARBA" id="ARBA00023015"/>
    </source>
</evidence>
<dbReference type="InterPro" id="IPR036390">
    <property type="entry name" value="WH_DNA-bd_sf"/>
</dbReference>
<feature type="domain" description="HTH lysR-type" evidence="5">
    <location>
        <begin position="7"/>
        <end position="64"/>
    </location>
</feature>
<dbReference type="InterPro" id="IPR000847">
    <property type="entry name" value="LysR_HTH_N"/>
</dbReference>
<dbReference type="SUPFAM" id="SSF46785">
    <property type="entry name" value="Winged helix' DNA-binding domain"/>
    <property type="match status" value="1"/>
</dbReference>
<keyword evidence="2" id="KW-0805">Transcription regulation</keyword>
<dbReference type="Gene3D" id="1.10.10.10">
    <property type="entry name" value="Winged helix-like DNA-binding domain superfamily/Winged helix DNA-binding domain"/>
    <property type="match status" value="1"/>
</dbReference>
<keyword evidence="3" id="KW-0238">DNA-binding</keyword>
<evidence type="ECO:0000256" key="1">
    <source>
        <dbReference type="ARBA" id="ARBA00009437"/>
    </source>
</evidence>
<sequence length="320" mass="35362">MAKTDRIDFADLRSFLTIVRCRSFTLAAIELGLTASALSHAMRRLEDRLGAKLLNRSSRAVSATAVGQDLAARLENGFNEIGSALETFEAPGAARLGEIRLNVFADAAHLLIAPALPEFVRQCPDVRLTVVVEDRPIDIVAQGYDAGVRYGHYVPEDMVAVPLTGRQRWVMAASAAYLERHGIPRGPDELADHNCLQLLLGDNSSYRWEVRDKGAPRRLRVPGLLTINDTSTTISACKAGLGIAYVLEARIADELARGELQIVLEKNAYPEDPFHIYYSSRRYKHPALLTLIDIIREQQSLPRLAGRGRSRTAPARARTR</sequence>
<dbReference type="Pfam" id="PF03466">
    <property type="entry name" value="LysR_substrate"/>
    <property type="match status" value="1"/>
</dbReference>
<dbReference type="GO" id="GO:0006351">
    <property type="term" value="P:DNA-templated transcription"/>
    <property type="evidence" value="ECO:0007669"/>
    <property type="project" value="TreeGrafter"/>
</dbReference>
<keyword evidence="7" id="KW-1185">Reference proteome</keyword>
<evidence type="ECO:0000256" key="4">
    <source>
        <dbReference type="ARBA" id="ARBA00023163"/>
    </source>
</evidence>
<dbReference type="InterPro" id="IPR058163">
    <property type="entry name" value="LysR-type_TF_proteobact-type"/>
</dbReference>
<dbReference type="FunFam" id="1.10.10.10:FF:000001">
    <property type="entry name" value="LysR family transcriptional regulator"/>
    <property type="match status" value="1"/>
</dbReference>
<proteinExistence type="inferred from homology"/>
<dbReference type="Pfam" id="PF00126">
    <property type="entry name" value="HTH_1"/>
    <property type="match status" value="1"/>
</dbReference>
<evidence type="ECO:0000313" key="6">
    <source>
        <dbReference type="EMBL" id="PMS24900.1"/>
    </source>
</evidence>
<dbReference type="GO" id="GO:0003700">
    <property type="term" value="F:DNA-binding transcription factor activity"/>
    <property type="evidence" value="ECO:0007669"/>
    <property type="project" value="InterPro"/>
</dbReference>
<dbReference type="Proteomes" id="UP000235347">
    <property type="component" value="Unassembled WGS sequence"/>
</dbReference>
<dbReference type="PROSITE" id="PS50931">
    <property type="entry name" value="HTH_LYSR"/>
    <property type="match status" value="1"/>
</dbReference>
<gene>
    <name evidence="6" type="ORF">C0Z19_11230</name>
</gene>
<accession>A0A2N7W667</accession>
<dbReference type="InterPro" id="IPR005119">
    <property type="entry name" value="LysR_subst-bd"/>
</dbReference>
<keyword evidence="4" id="KW-0804">Transcription</keyword>
<dbReference type="RefSeq" id="WP_102609902.1">
    <property type="nucleotide sequence ID" value="NZ_CADIKD010000002.1"/>
</dbReference>
<dbReference type="PANTHER" id="PTHR30537">
    <property type="entry name" value="HTH-TYPE TRANSCRIPTIONAL REGULATOR"/>
    <property type="match status" value="1"/>
</dbReference>
<dbReference type="GO" id="GO:0043565">
    <property type="term" value="F:sequence-specific DNA binding"/>
    <property type="evidence" value="ECO:0007669"/>
    <property type="project" value="TreeGrafter"/>
</dbReference>
<organism evidence="6 7">
    <name type="scientific">Trinickia soli</name>
    <dbReference type="NCBI Taxonomy" id="380675"/>
    <lineage>
        <taxon>Bacteria</taxon>
        <taxon>Pseudomonadati</taxon>
        <taxon>Pseudomonadota</taxon>
        <taxon>Betaproteobacteria</taxon>
        <taxon>Burkholderiales</taxon>
        <taxon>Burkholderiaceae</taxon>
        <taxon>Trinickia</taxon>
    </lineage>
</organism>
<dbReference type="EMBL" id="PNYB01000008">
    <property type="protein sequence ID" value="PMS24900.1"/>
    <property type="molecule type" value="Genomic_DNA"/>
</dbReference>
<dbReference type="PANTHER" id="PTHR30537:SF1">
    <property type="entry name" value="HTH-TYPE TRANSCRIPTIONAL REGULATOR PGRR"/>
    <property type="match status" value="1"/>
</dbReference>
<comment type="caution">
    <text evidence="6">The sequence shown here is derived from an EMBL/GenBank/DDBJ whole genome shotgun (WGS) entry which is preliminary data.</text>
</comment>
<evidence type="ECO:0000256" key="3">
    <source>
        <dbReference type="ARBA" id="ARBA00023125"/>
    </source>
</evidence>
<dbReference type="AlphaFoldDB" id="A0A2N7W667"/>